<keyword evidence="10" id="KW-0723">Serine/threonine-protein kinase</keyword>
<dbReference type="SUPFAM" id="SSF56112">
    <property type="entry name" value="Protein kinase-like (PK-like)"/>
    <property type="match status" value="1"/>
</dbReference>
<dbReference type="InterPro" id="IPR000719">
    <property type="entry name" value="Prot_kinase_dom"/>
</dbReference>
<dbReference type="SUPFAM" id="SSF50370">
    <property type="entry name" value="Ricin B-like lectins"/>
    <property type="match status" value="1"/>
</dbReference>
<dbReference type="CDD" id="cd14014">
    <property type="entry name" value="STKc_PknB_like"/>
    <property type="match status" value="1"/>
</dbReference>
<feature type="region of interest" description="Disordered" evidence="8">
    <location>
        <begin position="312"/>
        <end position="351"/>
    </location>
</feature>
<keyword evidence="11" id="KW-1185">Reference proteome</keyword>
<feature type="compositionally biased region" description="Basic and acidic residues" evidence="8">
    <location>
        <begin position="480"/>
        <end position="491"/>
    </location>
</feature>
<evidence type="ECO:0000256" key="2">
    <source>
        <dbReference type="ARBA" id="ARBA00012513"/>
    </source>
</evidence>
<dbReference type="InterPro" id="IPR050660">
    <property type="entry name" value="NEK_Ser/Thr_kinase"/>
</dbReference>
<dbReference type="Proteomes" id="UP000326553">
    <property type="component" value="Chromosome"/>
</dbReference>
<feature type="compositionally biased region" description="Pro residues" evidence="8">
    <location>
        <begin position="315"/>
        <end position="331"/>
    </location>
</feature>
<comment type="similarity">
    <text evidence="1">Belongs to the protein kinase superfamily. NEK Ser/Thr protein kinase family. NIMA subfamily.</text>
</comment>
<dbReference type="InterPro" id="IPR011009">
    <property type="entry name" value="Kinase-like_dom_sf"/>
</dbReference>
<organism evidence="10 11">
    <name type="scientific">Streptomyces alboniger</name>
    <dbReference type="NCBI Taxonomy" id="132473"/>
    <lineage>
        <taxon>Bacteria</taxon>
        <taxon>Bacillati</taxon>
        <taxon>Actinomycetota</taxon>
        <taxon>Actinomycetes</taxon>
        <taxon>Kitasatosporales</taxon>
        <taxon>Streptomycetaceae</taxon>
        <taxon>Streptomyces</taxon>
        <taxon>Streptomyces aurantiacus group</taxon>
    </lineage>
</organism>
<keyword evidence="6 7" id="KW-0067">ATP-binding</keyword>
<dbReference type="PROSITE" id="PS50231">
    <property type="entry name" value="RICIN_B_LECTIN"/>
    <property type="match status" value="1"/>
</dbReference>
<dbReference type="Gene3D" id="2.80.10.50">
    <property type="match status" value="1"/>
</dbReference>
<accession>A0A5J6HRY5</accession>
<feature type="domain" description="Protein kinase" evidence="9">
    <location>
        <begin position="31"/>
        <end position="291"/>
    </location>
</feature>
<feature type="compositionally biased region" description="Low complexity" evidence="8">
    <location>
        <begin position="385"/>
        <end position="409"/>
    </location>
</feature>
<evidence type="ECO:0000256" key="7">
    <source>
        <dbReference type="PROSITE-ProRule" id="PRU10141"/>
    </source>
</evidence>
<dbReference type="InterPro" id="IPR035992">
    <property type="entry name" value="Ricin_B-like_lectins"/>
</dbReference>
<keyword evidence="3" id="KW-0808">Transferase</keyword>
<gene>
    <name evidence="10" type="ORF">CP975_19410</name>
</gene>
<evidence type="ECO:0000256" key="3">
    <source>
        <dbReference type="ARBA" id="ARBA00022679"/>
    </source>
</evidence>
<dbReference type="Pfam" id="PF00652">
    <property type="entry name" value="Ricin_B_lectin"/>
    <property type="match status" value="1"/>
</dbReference>
<dbReference type="EMBL" id="CP023695">
    <property type="protein sequence ID" value="QEV22428.1"/>
    <property type="molecule type" value="Genomic_DNA"/>
</dbReference>
<dbReference type="PROSITE" id="PS00107">
    <property type="entry name" value="PROTEIN_KINASE_ATP"/>
    <property type="match status" value="1"/>
</dbReference>
<dbReference type="SMART" id="SM00220">
    <property type="entry name" value="S_TKc"/>
    <property type="match status" value="1"/>
</dbReference>
<evidence type="ECO:0000256" key="8">
    <source>
        <dbReference type="SAM" id="MobiDB-lite"/>
    </source>
</evidence>
<dbReference type="InterPro" id="IPR008271">
    <property type="entry name" value="Ser/Thr_kinase_AS"/>
</dbReference>
<feature type="binding site" evidence="7">
    <location>
        <position position="58"/>
    </location>
    <ligand>
        <name>ATP</name>
        <dbReference type="ChEBI" id="CHEBI:30616"/>
    </ligand>
</feature>
<name>A0A5J6HRY5_STRAD</name>
<dbReference type="Pfam" id="PF00069">
    <property type="entry name" value="Pkinase"/>
    <property type="match status" value="1"/>
</dbReference>
<dbReference type="AlphaFoldDB" id="A0A5J6HRY5"/>
<dbReference type="KEGG" id="salw:CP975_19410"/>
<dbReference type="PROSITE" id="PS50011">
    <property type="entry name" value="PROTEIN_KINASE_DOM"/>
    <property type="match status" value="1"/>
</dbReference>
<dbReference type="InterPro" id="IPR017441">
    <property type="entry name" value="Protein_kinase_ATP_BS"/>
</dbReference>
<feature type="region of interest" description="Disordered" evidence="8">
    <location>
        <begin position="1"/>
        <end position="26"/>
    </location>
</feature>
<evidence type="ECO:0000313" key="11">
    <source>
        <dbReference type="Proteomes" id="UP000326553"/>
    </source>
</evidence>
<proteinExistence type="inferred from homology"/>
<evidence type="ECO:0000259" key="9">
    <source>
        <dbReference type="PROSITE" id="PS50011"/>
    </source>
</evidence>
<dbReference type="GO" id="GO:0005524">
    <property type="term" value="F:ATP binding"/>
    <property type="evidence" value="ECO:0007669"/>
    <property type="project" value="UniProtKB-UniRule"/>
</dbReference>
<dbReference type="PROSITE" id="PS00108">
    <property type="entry name" value="PROTEIN_KINASE_ST"/>
    <property type="match status" value="1"/>
</dbReference>
<dbReference type="CDD" id="cd23415">
    <property type="entry name" value="beta-trefoil_Ricin_AH"/>
    <property type="match status" value="1"/>
</dbReference>
<keyword evidence="5 10" id="KW-0418">Kinase</keyword>
<feature type="compositionally biased region" description="Low complexity" evidence="8">
    <location>
        <begin position="332"/>
        <end position="346"/>
    </location>
</feature>
<feature type="compositionally biased region" description="Basic and acidic residues" evidence="8">
    <location>
        <begin position="417"/>
        <end position="433"/>
    </location>
</feature>
<evidence type="ECO:0000313" key="10">
    <source>
        <dbReference type="EMBL" id="QEV22428.1"/>
    </source>
</evidence>
<dbReference type="PANTHER" id="PTHR43671:SF13">
    <property type="entry name" value="SERINE_THREONINE-PROTEIN KINASE NEK2"/>
    <property type="match status" value="1"/>
</dbReference>
<evidence type="ECO:0000256" key="6">
    <source>
        <dbReference type="ARBA" id="ARBA00022840"/>
    </source>
</evidence>
<dbReference type="PANTHER" id="PTHR43671">
    <property type="entry name" value="SERINE/THREONINE-PROTEIN KINASE NEK"/>
    <property type="match status" value="1"/>
</dbReference>
<dbReference type="GO" id="GO:0004674">
    <property type="term" value="F:protein serine/threonine kinase activity"/>
    <property type="evidence" value="ECO:0007669"/>
    <property type="project" value="UniProtKB-KW"/>
</dbReference>
<dbReference type="InterPro" id="IPR000772">
    <property type="entry name" value="Ricin_B_lectin"/>
</dbReference>
<dbReference type="EC" id="2.7.11.1" evidence="2"/>
<feature type="region of interest" description="Disordered" evidence="8">
    <location>
        <begin position="385"/>
        <end position="505"/>
    </location>
</feature>
<evidence type="ECO:0000256" key="4">
    <source>
        <dbReference type="ARBA" id="ARBA00022741"/>
    </source>
</evidence>
<dbReference type="OrthoDB" id="4334148at2"/>
<evidence type="ECO:0000256" key="5">
    <source>
        <dbReference type="ARBA" id="ARBA00022777"/>
    </source>
</evidence>
<dbReference type="Gene3D" id="1.10.510.10">
    <property type="entry name" value="Transferase(Phosphotransferase) domain 1"/>
    <property type="match status" value="1"/>
</dbReference>
<reference evidence="10 11" key="1">
    <citation type="submission" date="2017-09" db="EMBL/GenBank/DDBJ databases">
        <authorList>
            <person name="Lee N."/>
            <person name="Cho B.-K."/>
        </authorList>
    </citation>
    <scope>NUCLEOTIDE SEQUENCE [LARGE SCALE GENOMIC DNA]</scope>
    <source>
        <strain evidence="10 11">ATCC 12461</strain>
    </source>
</reference>
<dbReference type="Gene3D" id="3.30.200.20">
    <property type="entry name" value="Phosphorylase Kinase, domain 1"/>
    <property type="match status" value="1"/>
</dbReference>
<protein>
    <recommendedName>
        <fullName evidence="2">non-specific serine/threonine protein kinase</fullName>
        <ecNumber evidence="2">2.7.11.1</ecNumber>
    </recommendedName>
</protein>
<keyword evidence="4 7" id="KW-0547">Nucleotide-binding</keyword>
<sequence length="614" mass="63810">MDGAGTQDGFDLTGSGAEPLRERDPRQIGTIPLVGRLGTGGMGRVYLGVVEGRYAAVKQMLASVVAEDEGFVRRFGQEMDNLARLPAEATAPLLASDRTAEPPWFATAYVPGITLAEAVEPHGGPLPADALWRLLRGVAKGLEPVHALGMVHRDLKPSNVMLTLDGVTLIDFGIARAAEQSQLTQTGLIVGTPAYMSPEQASGKRRLSSASDMFTLGLLVAYAASGRWPFKDAAEGSPLYRIVHDTPDLDPLRALDPGLAEIIATCLDKDPEGRPTAPELLDLAARQGPSTPPAWPTPVTDRLAGRAAFATRPPTLLPAPPIPLTPPPPETNPNAGSTSASHSASHAPERRRRTRVLMAVLPVVVIATGTTLALQNLPYITSPDSAAGAPPSATATTPPSGPSTTNDPSDAAKNGKNPKDKKNASPDKGKSDDASDEDTPADAKNPPGKSNGGNKGSEGSKDSPQDSSNGEGDGDTDNNNDDHNDKPDSPTDTKPSSGPYRMKNADNGSCLIQVYGSADDGSCGDPSASWSTVSAENNSIKVVNKQSGSCLVANMLGQAVFVGDCTQGTARLWRWGPNGTLKSTSNGGCLDLAFGGGISASTCQSGKASQKWNR</sequence>
<evidence type="ECO:0000256" key="1">
    <source>
        <dbReference type="ARBA" id="ARBA00010886"/>
    </source>
</evidence>